<protein>
    <submittedName>
        <fullName evidence="1">Uncharacterized protein</fullName>
    </submittedName>
</protein>
<feature type="non-terminal residue" evidence="1">
    <location>
        <position position="1"/>
    </location>
</feature>
<accession>A0A5J9SG80</accession>
<evidence type="ECO:0000313" key="2">
    <source>
        <dbReference type="Proteomes" id="UP000324897"/>
    </source>
</evidence>
<dbReference type="PANTHER" id="PTHR12396:SF45">
    <property type="entry name" value="OS06G0702100 PROTEIN"/>
    <property type="match status" value="1"/>
</dbReference>
<dbReference type="Gramene" id="TVT97833">
    <property type="protein sequence ID" value="TVT97833"/>
    <property type="gene ID" value="EJB05_56889"/>
</dbReference>
<dbReference type="GO" id="GO:0005634">
    <property type="term" value="C:nucleus"/>
    <property type="evidence" value="ECO:0007669"/>
    <property type="project" value="UniProtKB-ARBA"/>
</dbReference>
<sequence>MGKKLFEFRALDLRVVVSSNLRKEKYEELRESICQELFVCERAHECNRVLSCDDTEDMSTNGSMVWAIDIPNIAKPPPGWDREARSRGASSKFADVYVVTLSCFI</sequence>
<dbReference type="EMBL" id="RWGY01000932">
    <property type="protein sequence ID" value="TVT97833.1"/>
    <property type="molecule type" value="Genomic_DNA"/>
</dbReference>
<organism evidence="1 2">
    <name type="scientific">Eragrostis curvula</name>
    <name type="common">weeping love grass</name>
    <dbReference type="NCBI Taxonomy" id="38414"/>
    <lineage>
        <taxon>Eukaryota</taxon>
        <taxon>Viridiplantae</taxon>
        <taxon>Streptophyta</taxon>
        <taxon>Embryophyta</taxon>
        <taxon>Tracheophyta</taxon>
        <taxon>Spermatophyta</taxon>
        <taxon>Magnoliopsida</taxon>
        <taxon>Liliopsida</taxon>
        <taxon>Poales</taxon>
        <taxon>Poaceae</taxon>
        <taxon>PACMAD clade</taxon>
        <taxon>Chloridoideae</taxon>
        <taxon>Eragrostideae</taxon>
        <taxon>Eragrostidinae</taxon>
        <taxon>Eragrostis</taxon>
    </lineage>
</organism>
<dbReference type="AlphaFoldDB" id="A0A5J9SG80"/>
<proteinExistence type="predicted"/>
<keyword evidence="2" id="KW-1185">Reference proteome</keyword>
<dbReference type="Proteomes" id="UP000324897">
    <property type="component" value="Unassembled WGS sequence"/>
</dbReference>
<comment type="caution">
    <text evidence="1">The sequence shown here is derived from an EMBL/GenBank/DDBJ whole genome shotgun (WGS) entry which is preliminary data.</text>
</comment>
<name>A0A5J9SG80_9POAL</name>
<dbReference type="OrthoDB" id="10072024at2759"/>
<evidence type="ECO:0000313" key="1">
    <source>
        <dbReference type="EMBL" id="TVT97833.1"/>
    </source>
</evidence>
<dbReference type="PANTHER" id="PTHR12396">
    <property type="entry name" value="METHYL-CPG BINDING PROTEIN, MBD"/>
    <property type="match status" value="1"/>
</dbReference>
<reference evidence="1 2" key="1">
    <citation type="journal article" date="2019" name="Sci. Rep.">
        <title>A high-quality genome of Eragrostis curvula grass provides insights into Poaceae evolution and supports new strategies to enhance forage quality.</title>
        <authorList>
            <person name="Carballo J."/>
            <person name="Santos B.A.C.M."/>
            <person name="Zappacosta D."/>
            <person name="Garbus I."/>
            <person name="Selva J.P."/>
            <person name="Gallo C.A."/>
            <person name="Diaz A."/>
            <person name="Albertini E."/>
            <person name="Caccamo M."/>
            <person name="Echenique V."/>
        </authorList>
    </citation>
    <scope>NUCLEOTIDE SEQUENCE [LARGE SCALE GENOMIC DNA]</scope>
    <source>
        <strain evidence="2">cv. Victoria</strain>
        <tissue evidence="1">Leaf</tissue>
    </source>
</reference>
<gene>
    <name evidence="1" type="ORF">EJB05_56889</name>
</gene>